<evidence type="ECO:0000256" key="4">
    <source>
        <dbReference type="ARBA" id="ARBA00022475"/>
    </source>
</evidence>
<keyword evidence="6 8" id="KW-1133">Transmembrane helix</keyword>
<keyword evidence="7 8" id="KW-0472">Membrane</keyword>
<feature type="transmembrane region" description="Helical" evidence="8">
    <location>
        <begin position="228"/>
        <end position="249"/>
    </location>
</feature>
<proteinExistence type="inferred from homology"/>
<dbReference type="RefSeq" id="WP_338752722.1">
    <property type="nucleotide sequence ID" value="NZ_CP147404.1"/>
</dbReference>
<feature type="transmembrane region" description="Helical" evidence="8">
    <location>
        <begin position="316"/>
        <end position="334"/>
    </location>
</feature>
<dbReference type="PANTHER" id="PTHR30047:SF7">
    <property type="entry name" value="HIGH-AFFINITY CHOLINE TRANSPORT PROTEIN"/>
    <property type="match status" value="1"/>
</dbReference>
<feature type="transmembrane region" description="Helical" evidence="8">
    <location>
        <begin position="448"/>
        <end position="466"/>
    </location>
</feature>
<evidence type="ECO:0000313" key="10">
    <source>
        <dbReference type="Proteomes" id="UP001387364"/>
    </source>
</evidence>
<keyword evidence="5 8" id="KW-0812">Transmembrane</keyword>
<name>A0ABZ2N6Q0_9BACI</name>
<comment type="subcellular location">
    <subcellularLocation>
        <location evidence="1">Cell membrane</location>
        <topology evidence="1">Multi-pass membrane protein</topology>
    </subcellularLocation>
</comment>
<gene>
    <name evidence="9" type="ORF">WDJ61_01615</name>
</gene>
<dbReference type="InterPro" id="IPR000060">
    <property type="entry name" value="BCCT_transptr"/>
</dbReference>
<feature type="transmembrane region" description="Helical" evidence="8">
    <location>
        <begin position="406"/>
        <end position="427"/>
    </location>
</feature>
<accession>A0ABZ2N6Q0</accession>
<evidence type="ECO:0000256" key="1">
    <source>
        <dbReference type="ARBA" id="ARBA00004651"/>
    </source>
</evidence>
<feature type="transmembrane region" description="Helical" evidence="8">
    <location>
        <begin position="147"/>
        <end position="164"/>
    </location>
</feature>
<keyword evidence="4" id="KW-1003">Cell membrane</keyword>
<evidence type="ECO:0000256" key="5">
    <source>
        <dbReference type="ARBA" id="ARBA00022692"/>
    </source>
</evidence>
<evidence type="ECO:0000256" key="6">
    <source>
        <dbReference type="ARBA" id="ARBA00022989"/>
    </source>
</evidence>
<evidence type="ECO:0000256" key="7">
    <source>
        <dbReference type="ARBA" id="ARBA00023136"/>
    </source>
</evidence>
<feature type="transmembrane region" description="Helical" evidence="8">
    <location>
        <begin position="478"/>
        <end position="498"/>
    </location>
</feature>
<sequence length="522" mass="57726">MTNRNIRWSVFLPMTVVLILSIIVGVIAPESFYQAENAIVQFAFERFGWLFQLASVLFLFICLYLMFSRYGAIKIGGPEAKPELSTWNWFAITLTAGIATGILFWGIAEPLTHFMSPPKELGLKAGSEEAAMFSMAQTFIHWTYSPYAIYGLAGVGIAFAVYNANLPYQVSSILYPLLGKRMNGVVGAVVDNICLFAMAGGVAAVLGVGTMQIATGLEVITGIPNGKITWIIIVSVIVATYIISSYTGLHKGIRWLSDKNSKIFIMLVIFVFVFGPMSFILSLGTQSIGHYLDNFFERSLYLSPIDGSEWPRWWPIYYWAIWLAYAPLMGMFLARISKGRTIKQFMLMNVVVPGTAGIIWFSVFGGAAINLQLNGAGIWESIQKNGMEVSVFSFLEHYPLTTMTSLVFIFTIFISIVTMADSMTSTVSSLTIKSSNHEMTEAPGRIKIYWGIVMSSIAIINLLSAGGKISGIDATKQIATIAGFPILFFMLVFAYATLKFIIQQEKYDVVSFPKKEGERNAN</sequence>
<dbReference type="Pfam" id="PF02028">
    <property type="entry name" value="BCCT"/>
    <property type="match status" value="1"/>
</dbReference>
<evidence type="ECO:0000256" key="8">
    <source>
        <dbReference type="SAM" id="Phobius"/>
    </source>
</evidence>
<feature type="transmembrane region" description="Helical" evidence="8">
    <location>
        <begin position="346"/>
        <end position="369"/>
    </location>
</feature>
<dbReference type="PANTHER" id="PTHR30047">
    <property type="entry name" value="HIGH-AFFINITY CHOLINE TRANSPORT PROTEIN-RELATED"/>
    <property type="match status" value="1"/>
</dbReference>
<comment type="similarity">
    <text evidence="2">Belongs to the BCCT transporter (TC 2.A.15) family.</text>
</comment>
<evidence type="ECO:0000313" key="9">
    <source>
        <dbReference type="EMBL" id="WXB93399.1"/>
    </source>
</evidence>
<feature type="transmembrane region" description="Helical" evidence="8">
    <location>
        <begin position="47"/>
        <end position="67"/>
    </location>
</feature>
<keyword evidence="3" id="KW-0813">Transport</keyword>
<evidence type="ECO:0000256" key="2">
    <source>
        <dbReference type="ARBA" id="ARBA00005658"/>
    </source>
</evidence>
<organism evidence="9 10">
    <name type="scientific">Bacillus kandeliae</name>
    <dbReference type="NCBI Taxonomy" id="3129297"/>
    <lineage>
        <taxon>Bacteria</taxon>
        <taxon>Bacillati</taxon>
        <taxon>Bacillota</taxon>
        <taxon>Bacilli</taxon>
        <taxon>Bacillales</taxon>
        <taxon>Bacillaceae</taxon>
        <taxon>Bacillus</taxon>
    </lineage>
</organism>
<feature type="transmembrane region" description="Helical" evidence="8">
    <location>
        <begin position="87"/>
        <end position="108"/>
    </location>
</feature>
<feature type="transmembrane region" description="Helical" evidence="8">
    <location>
        <begin position="7"/>
        <end position="27"/>
    </location>
</feature>
<feature type="transmembrane region" description="Helical" evidence="8">
    <location>
        <begin position="261"/>
        <end position="283"/>
    </location>
</feature>
<dbReference type="EMBL" id="CP147404">
    <property type="protein sequence ID" value="WXB93399.1"/>
    <property type="molecule type" value="Genomic_DNA"/>
</dbReference>
<reference evidence="9 10" key="1">
    <citation type="submission" date="2024-02" db="EMBL/GenBank/DDBJ databases">
        <title>Seven novel Bacillus-like species.</title>
        <authorList>
            <person name="Liu G."/>
        </authorList>
    </citation>
    <scope>NUCLEOTIDE SEQUENCE [LARGE SCALE GENOMIC DNA]</scope>
    <source>
        <strain evidence="9 10">FJAT-52991</strain>
    </source>
</reference>
<protein>
    <submittedName>
        <fullName evidence="9">BCCT family transporter</fullName>
    </submittedName>
</protein>
<dbReference type="Proteomes" id="UP001387364">
    <property type="component" value="Chromosome"/>
</dbReference>
<evidence type="ECO:0000256" key="3">
    <source>
        <dbReference type="ARBA" id="ARBA00022448"/>
    </source>
</evidence>
<feature type="transmembrane region" description="Helical" evidence="8">
    <location>
        <begin position="185"/>
        <end position="208"/>
    </location>
</feature>
<keyword evidence="10" id="KW-1185">Reference proteome</keyword>